<evidence type="ECO:0000256" key="15">
    <source>
        <dbReference type="SAM" id="SignalP"/>
    </source>
</evidence>
<evidence type="ECO:0000256" key="2">
    <source>
        <dbReference type="ARBA" id="ARBA00006833"/>
    </source>
</evidence>
<protein>
    <recommendedName>
        <fullName evidence="3">Store-operated calcium entry-associated regulatory factor</fullName>
    </recommendedName>
    <alternativeName>
        <fullName evidence="13">Transmembrane protein 66</fullName>
    </alternativeName>
</protein>
<dbReference type="Proteomes" id="UP001557470">
    <property type="component" value="Unassembled WGS sequence"/>
</dbReference>
<evidence type="ECO:0000256" key="9">
    <source>
        <dbReference type="ARBA" id="ARBA00022837"/>
    </source>
</evidence>
<feature type="chain" id="PRO_5044872603" description="Store-operated calcium entry-associated regulatory factor" evidence="15">
    <location>
        <begin position="20"/>
        <end position="355"/>
    </location>
</feature>
<feature type="signal peptide" evidence="15">
    <location>
        <begin position="1"/>
        <end position="19"/>
    </location>
</feature>
<comment type="subcellular location">
    <subcellularLocation>
        <location evidence="1">Endoplasmic reticulum membrane</location>
        <topology evidence="1">Single-pass type I membrane protein</topology>
    </subcellularLocation>
</comment>
<dbReference type="Pfam" id="PF06682">
    <property type="entry name" value="SARAF"/>
    <property type="match status" value="1"/>
</dbReference>
<dbReference type="AlphaFoldDB" id="A0ABD0YCL0"/>
<evidence type="ECO:0000256" key="14">
    <source>
        <dbReference type="SAM" id="MobiDB-lite"/>
    </source>
</evidence>
<evidence type="ECO:0000256" key="10">
    <source>
        <dbReference type="ARBA" id="ARBA00022989"/>
    </source>
</evidence>
<keyword evidence="5" id="KW-0109">Calcium transport</keyword>
<accession>A0ABD0YCL0</accession>
<reference evidence="16 17" key="1">
    <citation type="submission" date="2024-06" db="EMBL/GenBank/DDBJ databases">
        <authorList>
            <person name="Pan Q."/>
            <person name="Wen M."/>
            <person name="Jouanno E."/>
            <person name="Zahm M."/>
            <person name="Klopp C."/>
            <person name="Cabau C."/>
            <person name="Louis A."/>
            <person name="Berthelot C."/>
            <person name="Parey E."/>
            <person name="Roest Crollius H."/>
            <person name="Montfort J."/>
            <person name="Robinson-Rechavi M."/>
            <person name="Bouchez O."/>
            <person name="Lampietro C."/>
            <person name="Lopez Roques C."/>
            <person name="Donnadieu C."/>
            <person name="Postlethwait J."/>
            <person name="Bobe J."/>
            <person name="Verreycken H."/>
            <person name="Guiguen Y."/>
        </authorList>
    </citation>
    <scope>NUCLEOTIDE SEQUENCE [LARGE SCALE GENOMIC DNA]</scope>
    <source>
        <strain evidence="16">Up_M1</strain>
        <tissue evidence="16">Testis</tissue>
    </source>
</reference>
<organism evidence="16 17">
    <name type="scientific">Umbra pygmaea</name>
    <name type="common">Eastern mudminnow</name>
    <dbReference type="NCBI Taxonomy" id="75934"/>
    <lineage>
        <taxon>Eukaryota</taxon>
        <taxon>Metazoa</taxon>
        <taxon>Chordata</taxon>
        <taxon>Craniata</taxon>
        <taxon>Vertebrata</taxon>
        <taxon>Euteleostomi</taxon>
        <taxon>Actinopterygii</taxon>
        <taxon>Neopterygii</taxon>
        <taxon>Teleostei</taxon>
        <taxon>Protacanthopterygii</taxon>
        <taxon>Esociformes</taxon>
        <taxon>Umbridae</taxon>
        <taxon>Umbra</taxon>
    </lineage>
</organism>
<evidence type="ECO:0000256" key="11">
    <source>
        <dbReference type="ARBA" id="ARBA00023065"/>
    </source>
</evidence>
<proteinExistence type="inferred from homology"/>
<comment type="caution">
    <text evidence="16">The sequence shown here is derived from an EMBL/GenBank/DDBJ whole genome shotgun (WGS) entry which is preliminary data.</text>
</comment>
<evidence type="ECO:0000256" key="12">
    <source>
        <dbReference type="ARBA" id="ARBA00023136"/>
    </source>
</evidence>
<dbReference type="EMBL" id="JAGEUA010000001">
    <property type="protein sequence ID" value="KAL1023701.1"/>
    <property type="molecule type" value="Genomic_DNA"/>
</dbReference>
<feature type="compositionally biased region" description="Polar residues" evidence="14">
    <location>
        <begin position="210"/>
        <end position="226"/>
    </location>
</feature>
<keyword evidence="17" id="KW-1185">Reference proteome</keyword>
<feature type="compositionally biased region" description="Polar residues" evidence="14">
    <location>
        <begin position="171"/>
        <end position="180"/>
    </location>
</feature>
<keyword evidence="12" id="KW-0472">Membrane</keyword>
<keyword evidence="10" id="KW-1133">Transmembrane helix</keyword>
<evidence type="ECO:0000256" key="13">
    <source>
        <dbReference type="ARBA" id="ARBA00031116"/>
    </source>
</evidence>
<dbReference type="GO" id="GO:0006816">
    <property type="term" value="P:calcium ion transport"/>
    <property type="evidence" value="ECO:0007669"/>
    <property type="project" value="UniProtKB-KW"/>
</dbReference>
<evidence type="ECO:0000313" key="17">
    <source>
        <dbReference type="Proteomes" id="UP001557470"/>
    </source>
</evidence>
<evidence type="ECO:0000256" key="7">
    <source>
        <dbReference type="ARBA" id="ARBA00022729"/>
    </source>
</evidence>
<keyword evidence="8" id="KW-0256">Endoplasmic reticulum</keyword>
<feature type="region of interest" description="Disordered" evidence="14">
    <location>
        <begin position="210"/>
        <end position="249"/>
    </location>
</feature>
<gene>
    <name evidence="16" type="ORF">UPYG_G00044790</name>
</gene>
<comment type="similarity">
    <text evidence="2">Belongs to the SARAF family.</text>
</comment>
<evidence type="ECO:0000256" key="3">
    <source>
        <dbReference type="ARBA" id="ARBA00016584"/>
    </source>
</evidence>
<keyword evidence="9" id="KW-0106">Calcium</keyword>
<dbReference type="InterPro" id="IPR009567">
    <property type="entry name" value="SARAF"/>
</dbReference>
<feature type="region of interest" description="Disordered" evidence="14">
    <location>
        <begin position="319"/>
        <end position="355"/>
    </location>
</feature>
<dbReference type="PANTHER" id="PTHR15929:SF0">
    <property type="entry name" value="STORE-OPERATED CALCIUM ENTRY-ASSOCIATED REGULATORY FACTOR"/>
    <property type="match status" value="1"/>
</dbReference>
<keyword evidence="6" id="KW-0812">Transmembrane</keyword>
<name>A0ABD0YCL0_UMBPY</name>
<feature type="compositionally biased region" description="Polar residues" evidence="14">
    <location>
        <begin position="319"/>
        <end position="346"/>
    </location>
</feature>
<feature type="compositionally biased region" description="Polar residues" evidence="14">
    <location>
        <begin position="278"/>
        <end position="287"/>
    </location>
</feature>
<keyword evidence="11" id="KW-0406">Ion transport</keyword>
<keyword evidence="7 15" id="KW-0732">Signal</keyword>
<evidence type="ECO:0000256" key="1">
    <source>
        <dbReference type="ARBA" id="ARBA00004115"/>
    </source>
</evidence>
<dbReference type="PANTHER" id="PTHR15929">
    <property type="entry name" value="STORE-OPERATED CALCIUM ENTRY-ASSOCIATED REGULATORY FACTOR"/>
    <property type="match status" value="1"/>
</dbReference>
<feature type="region of interest" description="Disordered" evidence="14">
    <location>
        <begin position="160"/>
        <end position="180"/>
    </location>
</feature>
<evidence type="ECO:0000256" key="8">
    <source>
        <dbReference type="ARBA" id="ARBA00022824"/>
    </source>
</evidence>
<dbReference type="GO" id="GO:0005789">
    <property type="term" value="C:endoplasmic reticulum membrane"/>
    <property type="evidence" value="ECO:0007669"/>
    <property type="project" value="UniProtKB-SubCell"/>
</dbReference>
<evidence type="ECO:0000256" key="5">
    <source>
        <dbReference type="ARBA" id="ARBA00022568"/>
    </source>
</evidence>
<evidence type="ECO:0000256" key="4">
    <source>
        <dbReference type="ARBA" id="ARBA00022448"/>
    </source>
</evidence>
<evidence type="ECO:0000313" key="16">
    <source>
        <dbReference type="EMBL" id="KAL1023701.1"/>
    </source>
</evidence>
<feature type="region of interest" description="Disordered" evidence="14">
    <location>
        <begin position="275"/>
        <end position="294"/>
    </location>
</feature>
<keyword evidence="4" id="KW-0813">Transport</keyword>
<evidence type="ECO:0000256" key="6">
    <source>
        <dbReference type="ARBA" id="ARBA00022692"/>
    </source>
</evidence>
<sequence length="355" mass="37655">MEGLLRIMLLFLSVAHISSWGEESVLIRDVQVLTLHKGRYTTARRSSPVPQLQCIGGTAGCASFIPEVVQCQNKGWDGVDSQWECKTDMDNSYRFGRIEVSCEGFNHPNDPYILRGSCGLEYTLELTNEGKARHKGASFDSTGGSSGGFSDFASSFFGGSSDNKQHHHGNNRQQSSTGEGDSSGLLVVALLLFLAYGVYKLFLSGPTNPQQDGQFPNNGFQDFNTHNPNGPPPPGFKPDFTGSSSGFPGASGFPGSAGGCAGSASYGANPGYGFHSEYSGQQRQQPFAGSRPHAAGGNGFWTGLGTGGVLGYLFGSQRRQTPYTNNSAPRTSPMTNPTPSTGTRTASGFGGTKRR</sequence>